<comment type="caution">
    <text evidence="2">The sequence shown here is derived from an EMBL/GenBank/DDBJ whole genome shotgun (WGS) entry which is preliminary data.</text>
</comment>
<evidence type="ECO:0000256" key="1">
    <source>
        <dbReference type="SAM" id="MobiDB-lite"/>
    </source>
</evidence>
<name>A0A1B6NTM5_9ZZZZ</name>
<sequence length="38" mass="4332">MHECRNLQTDPKRPPWPDHSANAPVGYPRPSHRRGGRG</sequence>
<reference evidence="2" key="1">
    <citation type="submission" date="2013-11" db="EMBL/GenBank/DDBJ databases">
        <title>Microbial diversity, functional groups and degradation webs in Northern and Southern Mediterranean and Red Sea marine crude oil polluted sites.</title>
        <authorList>
            <person name="Daffonchio D."/>
            <person name="Mapelli F."/>
            <person name="Ferrer M."/>
            <person name="Richter M."/>
            <person name="Cherif A."/>
            <person name="Malkawi H.I."/>
            <person name="Yakimov M.M."/>
            <person name="Abdel-Fattah Y.R."/>
            <person name="Blaghen M."/>
            <person name="Golyshin P.N."/>
            <person name="Kalogerakis N."/>
            <person name="Boon N."/>
            <person name="Magagnini M."/>
            <person name="Fava F."/>
        </authorList>
    </citation>
    <scope>NUCLEOTIDE SEQUENCE</scope>
</reference>
<dbReference type="EMBL" id="AYSL01000916">
    <property type="protein sequence ID" value="KTF06826.1"/>
    <property type="molecule type" value="Genomic_DNA"/>
</dbReference>
<proteinExistence type="predicted"/>
<gene>
    <name evidence="2" type="ORF">MGSAQ_001679</name>
</gene>
<protein>
    <submittedName>
        <fullName evidence="2">Uncharacterized protein</fullName>
    </submittedName>
</protein>
<accession>A0A1B6NTM5</accession>
<dbReference type="AlphaFoldDB" id="A0A1B6NTM5"/>
<feature type="region of interest" description="Disordered" evidence="1">
    <location>
        <begin position="1"/>
        <end position="38"/>
    </location>
</feature>
<feature type="compositionally biased region" description="Basic and acidic residues" evidence="1">
    <location>
        <begin position="1"/>
        <end position="16"/>
    </location>
</feature>
<organism evidence="2">
    <name type="scientific">marine sediment metagenome</name>
    <dbReference type="NCBI Taxonomy" id="412755"/>
    <lineage>
        <taxon>unclassified sequences</taxon>
        <taxon>metagenomes</taxon>
        <taxon>ecological metagenomes</taxon>
    </lineage>
</organism>
<evidence type="ECO:0000313" key="2">
    <source>
        <dbReference type="EMBL" id="KTF06826.1"/>
    </source>
</evidence>